<dbReference type="RefSeq" id="XP_023162530.1">
    <property type="nucleotide sequence ID" value="XM_023306762.2"/>
</dbReference>
<protein>
    <submittedName>
        <fullName evidence="2">Uncharacterized protein LOC111593732</fullName>
    </submittedName>
</protein>
<dbReference type="AlphaFoldDB" id="A0A6J1LDP5"/>
<dbReference type="Proteomes" id="UP000504633">
    <property type="component" value="Unplaced"/>
</dbReference>
<dbReference type="OrthoDB" id="7862001at2759"/>
<keyword evidence="1" id="KW-1185">Reference proteome</keyword>
<dbReference type="OMA" id="NKFFRCM"/>
<reference evidence="2" key="1">
    <citation type="submission" date="2025-08" db="UniProtKB">
        <authorList>
            <consortium name="RefSeq"/>
        </authorList>
    </citation>
    <scope>IDENTIFICATION</scope>
    <source>
        <strain evidence="2">15085-1641.00</strain>
        <tissue evidence="2">Whole body</tissue>
    </source>
</reference>
<organism evidence="1 2">
    <name type="scientific">Drosophila hydei</name>
    <name type="common">Fruit fly</name>
    <dbReference type="NCBI Taxonomy" id="7224"/>
    <lineage>
        <taxon>Eukaryota</taxon>
        <taxon>Metazoa</taxon>
        <taxon>Ecdysozoa</taxon>
        <taxon>Arthropoda</taxon>
        <taxon>Hexapoda</taxon>
        <taxon>Insecta</taxon>
        <taxon>Pterygota</taxon>
        <taxon>Neoptera</taxon>
        <taxon>Endopterygota</taxon>
        <taxon>Diptera</taxon>
        <taxon>Brachycera</taxon>
        <taxon>Muscomorpha</taxon>
        <taxon>Ephydroidea</taxon>
        <taxon>Drosophilidae</taxon>
        <taxon>Drosophila</taxon>
    </lineage>
</organism>
<gene>
    <name evidence="2" type="primary">LOC111593732</name>
</gene>
<accession>A0A6J1LDP5</accession>
<proteinExistence type="predicted"/>
<dbReference type="KEGG" id="dhe:111593732"/>
<evidence type="ECO:0000313" key="2">
    <source>
        <dbReference type="RefSeq" id="XP_023162530.1"/>
    </source>
</evidence>
<dbReference type="GeneID" id="111593732"/>
<sequence length="214" mass="25036">MCDINDVDKQKLKFTGCCSMTDSELSKLYNLDILTDVELAAVGVARDSLIDDYRHLHELSQMRELESLPTLTKRFVSKLKRPKFKSPRKPSKVFSYDLLNKFFRCMQSESVGFCRFMEQELKIITDFQRDTKILLLSPREREFARYESYFDYLDALYKSGEQDRVISIVAKVMINFHRDPNPVKLLPGYGRGYGPHYARNRTVVVKQKPKLTNL</sequence>
<name>A0A6J1LDP5_DROHY</name>
<evidence type="ECO:0000313" key="1">
    <source>
        <dbReference type="Proteomes" id="UP000504633"/>
    </source>
</evidence>